<sequence>MHLFQGELTHQPTESVRKFTVRQLDQEDEKLFFDFQDEIAEGLENEETLQPLTKKEVTYILADGGIMIGAFVNANLIGLRALLYPGDDSENIGHDLELPYQERMKVVHQEISLVHPDYRGNHLQQILAKVLMQQLKYSTDYFTHLCSTVSPLNVPSIKDKFSQGLMIVQMKEKHSGVPRYIFYKHLVNDFPVDSSSYIYIRLDKTNRHKQFLEKGYIGIWLEQTDFGHWIVFARLKEKN</sequence>
<dbReference type="SUPFAM" id="SSF55729">
    <property type="entry name" value="Acyl-CoA N-acyltransferases (Nat)"/>
    <property type="match status" value="1"/>
</dbReference>
<dbReference type="RefSeq" id="WP_041055927.1">
    <property type="nucleotide sequence ID" value="NZ_JXRR01000010.1"/>
</dbReference>
<proteinExistence type="predicted"/>
<dbReference type="InterPro" id="IPR016181">
    <property type="entry name" value="Acyl_CoA_acyltransferase"/>
</dbReference>
<reference evidence="1 2" key="1">
    <citation type="submission" date="2015-01" db="EMBL/GenBank/DDBJ databases">
        <title>Jeotgalibacillus campisalis genome sequencing.</title>
        <authorList>
            <person name="Goh K.M."/>
            <person name="Chan K.-G."/>
            <person name="Yaakop A.S."/>
            <person name="Ee R."/>
            <person name="Gan H.M."/>
            <person name="Chan C.S."/>
        </authorList>
    </citation>
    <scope>NUCLEOTIDE SEQUENCE [LARGE SCALE GENOMIC DNA]</scope>
    <source>
        <strain evidence="1 2">SF-57</strain>
    </source>
</reference>
<gene>
    <name evidence="1" type="ORF">KR50_11450</name>
</gene>
<accession>A0A0C2RG09</accession>
<keyword evidence="2" id="KW-1185">Reference proteome</keyword>
<evidence type="ECO:0000313" key="2">
    <source>
        <dbReference type="Proteomes" id="UP000031972"/>
    </source>
</evidence>
<evidence type="ECO:0000313" key="1">
    <source>
        <dbReference type="EMBL" id="KIL49110.1"/>
    </source>
</evidence>
<dbReference type="EMBL" id="JXRR01000010">
    <property type="protein sequence ID" value="KIL49110.1"/>
    <property type="molecule type" value="Genomic_DNA"/>
</dbReference>
<dbReference type="PATRIC" id="fig|220754.4.peg.1165"/>
<dbReference type="AlphaFoldDB" id="A0A0C2RG09"/>
<evidence type="ECO:0008006" key="3">
    <source>
        <dbReference type="Google" id="ProtNLM"/>
    </source>
</evidence>
<dbReference type="OrthoDB" id="8750087at2"/>
<dbReference type="Proteomes" id="UP000031972">
    <property type="component" value="Unassembled WGS sequence"/>
</dbReference>
<protein>
    <recommendedName>
        <fullName evidence="3">N-acetyltransferase domain-containing protein</fullName>
    </recommendedName>
</protein>
<name>A0A0C2RG09_9BACL</name>
<organism evidence="1 2">
    <name type="scientific">Jeotgalibacillus campisalis</name>
    <dbReference type="NCBI Taxonomy" id="220754"/>
    <lineage>
        <taxon>Bacteria</taxon>
        <taxon>Bacillati</taxon>
        <taxon>Bacillota</taxon>
        <taxon>Bacilli</taxon>
        <taxon>Bacillales</taxon>
        <taxon>Caryophanaceae</taxon>
        <taxon>Jeotgalibacillus</taxon>
    </lineage>
</organism>
<comment type="caution">
    <text evidence="1">The sequence shown here is derived from an EMBL/GenBank/DDBJ whole genome shotgun (WGS) entry which is preliminary data.</text>
</comment>